<gene>
    <name evidence="3" type="ORF">NBG84_13895</name>
</gene>
<evidence type="ECO:0000259" key="2">
    <source>
        <dbReference type="Pfam" id="PF13360"/>
    </source>
</evidence>
<evidence type="ECO:0000313" key="3">
    <source>
        <dbReference type="EMBL" id="MCM2389374.1"/>
    </source>
</evidence>
<dbReference type="EMBL" id="JAMQAW010000010">
    <property type="protein sequence ID" value="MCM2389374.1"/>
    <property type="molecule type" value="Genomic_DNA"/>
</dbReference>
<dbReference type="SUPFAM" id="SSF50998">
    <property type="entry name" value="Quinoprotein alcohol dehydrogenase-like"/>
    <property type="match status" value="1"/>
</dbReference>
<dbReference type="InterPro" id="IPR011047">
    <property type="entry name" value="Quinoprotein_ADH-like_sf"/>
</dbReference>
<feature type="compositionally biased region" description="Polar residues" evidence="1">
    <location>
        <begin position="1"/>
        <end position="12"/>
    </location>
</feature>
<evidence type="ECO:0000256" key="1">
    <source>
        <dbReference type="SAM" id="MobiDB-lite"/>
    </source>
</evidence>
<dbReference type="Gene3D" id="2.40.10.480">
    <property type="match status" value="1"/>
</dbReference>
<feature type="region of interest" description="Disordered" evidence="1">
    <location>
        <begin position="1"/>
        <end position="21"/>
    </location>
</feature>
<keyword evidence="4" id="KW-1185">Reference proteome</keyword>
<name>A0ABT0UL86_9ACTN</name>
<comment type="caution">
    <text evidence="3">The sequence shown here is derived from an EMBL/GenBank/DDBJ whole genome shotgun (WGS) entry which is preliminary data.</text>
</comment>
<proteinExistence type="predicted"/>
<reference evidence="3" key="1">
    <citation type="submission" date="2022-06" db="EMBL/GenBank/DDBJ databases">
        <title>Genome public.</title>
        <authorList>
            <person name="Sun Q."/>
        </authorList>
    </citation>
    <scope>NUCLEOTIDE SEQUENCE</scope>
    <source>
        <strain evidence="3">CWNU-1</strain>
    </source>
</reference>
<evidence type="ECO:0000313" key="4">
    <source>
        <dbReference type="Proteomes" id="UP001431429"/>
    </source>
</evidence>
<dbReference type="RefSeq" id="WP_250919693.1">
    <property type="nucleotide sequence ID" value="NZ_JAMQAW010000010.1"/>
</dbReference>
<dbReference type="InterPro" id="IPR002372">
    <property type="entry name" value="PQQ_rpt_dom"/>
</dbReference>
<accession>A0ABT0UL86</accession>
<protein>
    <submittedName>
        <fullName evidence="3">PQQ-binding-like beta-propeller repeat protein</fullName>
    </submittedName>
</protein>
<feature type="domain" description="Pyrrolo-quinoline quinone repeat" evidence="2">
    <location>
        <begin position="20"/>
        <end position="73"/>
    </location>
</feature>
<sequence length="77" mass="8370">MVSVRGQRSLTTPRKPVAEDDDHQLYGLDIAPGEPRWQFKAGGPVRCAPVVVDGVVYVGSDDHHLYAVETRSGPSLL</sequence>
<dbReference type="Pfam" id="PF13360">
    <property type="entry name" value="PQQ_2"/>
    <property type="match status" value="1"/>
</dbReference>
<organism evidence="3 4">
    <name type="scientific">Streptomyces albipurpureus</name>
    <dbReference type="NCBI Taxonomy" id="2897419"/>
    <lineage>
        <taxon>Bacteria</taxon>
        <taxon>Bacillati</taxon>
        <taxon>Actinomycetota</taxon>
        <taxon>Actinomycetes</taxon>
        <taxon>Kitasatosporales</taxon>
        <taxon>Streptomycetaceae</taxon>
        <taxon>Streptomyces</taxon>
    </lineage>
</organism>
<dbReference type="Proteomes" id="UP001431429">
    <property type="component" value="Unassembled WGS sequence"/>
</dbReference>